<name>A0A1Y1URG6_9TREE</name>
<dbReference type="AlphaFoldDB" id="A0A1Y1URG6"/>
<keyword evidence="3" id="KW-1185">Reference proteome</keyword>
<organism evidence="2 3">
    <name type="scientific">Kockovaella imperatae</name>
    <dbReference type="NCBI Taxonomy" id="4999"/>
    <lineage>
        <taxon>Eukaryota</taxon>
        <taxon>Fungi</taxon>
        <taxon>Dikarya</taxon>
        <taxon>Basidiomycota</taxon>
        <taxon>Agaricomycotina</taxon>
        <taxon>Tremellomycetes</taxon>
        <taxon>Tremellales</taxon>
        <taxon>Cuniculitremaceae</taxon>
        <taxon>Kockovaella</taxon>
    </lineage>
</organism>
<dbReference type="InterPro" id="IPR052270">
    <property type="entry name" value="CACF_protein"/>
</dbReference>
<dbReference type="PANTHER" id="PTHR22028:SF9">
    <property type="entry name" value="SFI1 SPINDLE BODY DOMAIN-CONTAINING PROTEIN"/>
    <property type="match status" value="1"/>
</dbReference>
<evidence type="ECO:0000313" key="3">
    <source>
        <dbReference type="Proteomes" id="UP000193218"/>
    </source>
</evidence>
<dbReference type="Proteomes" id="UP000193218">
    <property type="component" value="Unassembled WGS sequence"/>
</dbReference>
<dbReference type="RefSeq" id="XP_021874332.1">
    <property type="nucleotide sequence ID" value="XM_022012002.1"/>
</dbReference>
<gene>
    <name evidence="2" type="ORF">BD324DRAFT_13475</name>
</gene>
<comment type="caution">
    <text evidence="2">The sequence shown here is derived from an EMBL/GenBank/DDBJ whole genome shotgun (WGS) entry which is preliminary data.</text>
</comment>
<feature type="domain" description="Sfi1 spindle body" evidence="1">
    <location>
        <begin position="106"/>
        <end position="395"/>
    </location>
</feature>
<proteinExistence type="predicted"/>
<protein>
    <submittedName>
        <fullName evidence="2">Sfi1 spindle body</fullName>
    </submittedName>
</protein>
<dbReference type="GO" id="GO:0019902">
    <property type="term" value="F:phosphatase binding"/>
    <property type="evidence" value="ECO:0007669"/>
    <property type="project" value="TreeGrafter"/>
</dbReference>
<dbReference type="OrthoDB" id="1933281at2759"/>
<reference evidence="2 3" key="1">
    <citation type="submission" date="2017-03" db="EMBL/GenBank/DDBJ databases">
        <title>Widespread Adenine N6-methylation of Active Genes in Fungi.</title>
        <authorList>
            <consortium name="DOE Joint Genome Institute"/>
            <person name="Mondo S.J."/>
            <person name="Dannebaum R.O."/>
            <person name="Kuo R.C."/>
            <person name="Louie K.B."/>
            <person name="Bewick A.J."/>
            <person name="Labutti K."/>
            <person name="Haridas S."/>
            <person name="Kuo A."/>
            <person name="Salamov A."/>
            <person name="Ahrendt S.R."/>
            <person name="Lau R."/>
            <person name="Bowen B.P."/>
            <person name="Lipzen A."/>
            <person name="Sullivan W."/>
            <person name="Andreopoulos W.B."/>
            <person name="Clum A."/>
            <person name="Lindquist E."/>
            <person name="Daum C."/>
            <person name="Northen T.R."/>
            <person name="Ramamoorthy G."/>
            <person name="Schmitz R.J."/>
            <person name="Gryganskyi A."/>
            <person name="Culley D."/>
            <person name="Magnuson J."/>
            <person name="James T.Y."/>
            <person name="O'Malley M.A."/>
            <person name="Stajich J.E."/>
            <person name="Spatafora J.W."/>
            <person name="Visel A."/>
            <person name="Grigoriev I.V."/>
        </authorList>
    </citation>
    <scope>NUCLEOTIDE SEQUENCE [LARGE SCALE GENOMIC DNA]</scope>
    <source>
        <strain evidence="2 3">NRRL Y-17943</strain>
    </source>
</reference>
<accession>A0A1Y1URG6</accession>
<sequence length="479" mass="56770">MALFETWLKRTVLERRLKQRMDDRDEEMLASTFTLWRQGAVVVGMARRVGQRRDGMVVRRCWDQWRLQTMSKSHDSRRILRMGLRVMKARKAKREELEAAAKRFRNRSLLQCAMSKWIQQERCGLYRRVRDVRAAERVMKNWNERLATVRRNEDVAIGHHDGSIRAHLARCFTAWRVKAQTRRGAVQRAIQMHDSAVKLRAFGQWRSASQIVLVNSRRADKAAAYFRQREVLAVWRGVLEKRRLAKAAELARSRVLKDCFRVWRDATERQRRLQGQLEEFEQEQSKVIMKRTLNHWAGRVVGIKSKEREAVAQGRRKLKRDTMARWKAALARVRSRKILLASALEVRDEDLARRVIRLWSEQAVRARDLRTRAERSALEQSDRIIMNAFATWRGRLKERRLEPMARRVEEIVEDGLMFAVWDRWVVKSTNLPLIAFTKRRVLKAAISKWRQALETRQMEKSVMVPQEQRLLSGSTRVQY</sequence>
<dbReference type="EMBL" id="NBSH01000001">
    <property type="protein sequence ID" value="ORX40653.1"/>
    <property type="molecule type" value="Genomic_DNA"/>
</dbReference>
<dbReference type="GeneID" id="33553810"/>
<dbReference type="STRING" id="4999.A0A1Y1URG6"/>
<evidence type="ECO:0000313" key="2">
    <source>
        <dbReference type="EMBL" id="ORX40653.1"/>
    </source>
</evidence>
<evidence type="ECO:0000259" key="1">
    <source>
        <dbReference type="Pfam" id="PF08457"/>
    </source>
</evidence>
<dbReference type="InterPro" id="IPR013665">
    <property type="entry name" value="Sfi1_dom"/>
</dbReference>
<dbReference type="PANTHER" id="PTHR22028">
    <property type="entry name" value="SFI1 SPINDLE BODY DOMAIN-CONTAINING PROTEIN-RELATED"/>
    <property type="match status" value="1"/>
</dbReference>
<dbReference type="Pfam" id="PF08457">
    <property type="entry name" value="Sfi1"/>
    <property type="match status" value="1"/>
</dbReference>
<dbReference type="InParanoid" id="A0A1Y1URG6"/>